<name>A0ACC0NJA6_RHOML</name>
<proteinExistence type="predicted"/>
<sequence>MYRSAARRLLLLPRPQISHLRTLLTPNPPSRFSSTSASSSSQPSSHQTGNLPRSQPPDHSTSSSSSSSSSKSSGFPEEDATPRYEKQETSRDSSRPPRAEYQDEQARVLGASLPYVPRLGWTEAAMIAGAREAGVSPSIVGSFPQKEAALVEFFMDDCLQKLIDRIDSDEDLRNLIPSERISKLVRIRLEMQAPYITKWPQALSIQAQPQNIPKCFKQRAMLVDEIWHAAGDLATDVDWYAKRAVLGAIYSATEVYMLTDSSPDFRDTWTFLDGRVRDAFDLKKSIQEAGFAGDDAPCVVFPSVIGHPRNKQAMVGIGQKDMYFGDEAQARRGVLRLDYPVDHGIVRDWEAMERLWYHTFDNELRVNVEEHPVLLTEAPLNPKINREKMVEIMFESFEVPATYIAIQAVLSLYGSGRTTGIVTDSGEGVTHVVPIYEGYALTHAVQRLDVAGKNLTEYLTKILAEEEGYLFTTSAGREIVRDIKERLTYVSMDFEKEIAKSRESSELEKQYELPDGQVIRVGAGRFMCPEVLFDPSRVGMESGGIHEIVFRAIRKCDMDVRREMYANVVLSGGTALIPGLADRLLKELSSMAYPGVRVRVVAPPERKYSVWISGSILASLSSFQQMWISKEEYMESGASIVHMKCF</sequence>
<reference evidence="1" key="1">
    <citation type="submission" date="2022-02" db="EMBL/GenBank/DDBJ databases">
        <title>Plant Genome Project.</title>
        <authorList>
            <person name="Zhang R.-G."/>
        </authorList>
    </citation>
    <scope>NUCLEOTIDE SEQUENCE</scope>
    <source>
        <strain evidence="1">AT1</strain>
    </source>
</reference>
<evidence type="ECO:0000313" key="2">
    <source>
        <dbReference type="Proteomes" id="UP001062846"/>
    </source>
</evidence>
<keyword evidence="2" id="KW-1185">Reference proteome</keyword>
<gene>
    <name evidence="1" type="ORF">RHMOL_Rhmol05G0003800</name>
</gene>
<evidence type="ECO:0000313" key="1">
    <source>
        <dbReference type="EMBL" id="KAI8553290.1"/>
    </source>
</evidence>
<protein>
    <submittedName>
        <fullName evidence="1">Uncharacterized protein</fullName>
    </submittedName>
</protein>
<comment type="caution">
    <text evidence="1">The sequence shown here is derived from an EMBL/GenBank/DDBJ whole genome shotgun (WGS) entry which is preliminary data.</text>
</comment>
<dbReference type="EMBL" id="CM046392">
    <property type="protein sequence ID" value="KAI8553290.1"/>
    <property type="molecule type" value="Genomic_DNA"/>
</dbReference>
<accession>A0ACC0NJA6</accession>
<dbReference type="Proteomes" id="UP001062846">
    <property type="component" value="Chromosome 5"/>
</dbReference>
<organism evidence="1 2">
    <name type="scientific">Rhododendron molle</name>
    <name type="common">Chinese azalea</name>
    <name type="synonym">Azalea mollis</name>
    <dbReference type="NCBI Taxonomy" id="49168"/>
    <lineage>
        <taxon>Eukaryota</taxon>
        <taxon>Viridiplantae</taxon>
        <taxon>Streptophyta</taxon>
        <taxon>Embryophyta</taxon>
        <taxon>Tracheophyta</taxon>
        <taxon>Spermatophyta</taxon>
        <taxon>Magnoliopsida</taxon>
        <taxon>eudicotyledons</taxon>
        <taxon>Gunneridae</taxon>
        <taxon>Pentapetalae</taxon>
        <taxon>asterids</taxon>
        <taxon>Ericales</taxon>
        <taxon>Ericaceae</taxon>
        <taxon>Ericoideae</taxon>
        <taxon>Rhodoreae</taxon>
        <taxon>Rhododendron</taxon>
    </lineage>
</organism>